<proteinExistence type="predicted"/>
<feature type="signal peptide" evidence="1">
    <location>
        <begin position="1"/>
        <end position="27"/>
    </location>
</feature>
<reference evidence="2 3" key="1">
    <citation type="submission" date="2020-09" db="EMBL/GenBank/DDBJ databases">
        <title>Pseudoxanthomonas sp. CAU 1598 isolated from sand of Yaerae Beach.</title>
        <authorList>
            <person name="Kim W."/>
        </authorList>
    </citation>
    <scope>NUCLEOTIDE SEQUENCE [LARGE SCALE GENOMIC DNA]</scope>
    <source>
        <strain evidence="2 3">CAU 1598</strain>
    </source>
</reference>
<evidence type="ECO:0000256" key="1">
    <source>
        <dbReference type="SAM" id="SignalP"/>
    </source>
</evidence>
<comment type="caution">
    <text evidence="2">The sequence shown here is derived from an EMBL/GenBank/DDBJ whole genome shotgun (WGS) entry which is preliminary data.</text>
</comment>
<evidence type="ECO:0000313" key="3">
    <source>
        <dbReference type="Proteomes" id="UP000613768"/>
    </source>
</evidence>
<gene>
    <name evidence="2" type="ORF">IFO71_09410</name>
</gene>
<accession>A0AAW3ZJ06</accession>
<dbReference type="AlphaFoldDB" id="A0AAW3ZJ06"/>
<dbReference type="Proteomes" id="UP000613768">
    <property type="component" value="Unassembled WGS sequence"/>
</dbReference>
<keyword evidence="3" id="KW-1185">Reference proteome</keyword>
<sequence>MKMKFALAMSLSVAAFTGSLFATSARADVYPDPQCFRACQQEYRLCMTYTPDKAVLCERRRRECLTDCGTYL</sequence>
<evidence type="ECO:0000313" key="2">
    <source>
        <dbReference type="EMBL" id="MBD8525961.1"/>
    </source>
</evidence>
<keyword evidence="1" id="KW-0732">Signal</keyword>
<dbReference type="RefSeq" id="WP_192029381.1">
    <property type="nucleotide sequence ID" value="NZ_JACYTR010000015.1"/>
</dbReference>
<name>A0AAW3ZJ06_9GAMM</name>
<protein>
    <submittedName>
        <fullName evidence="2">Uncharacterized protein</fullName>
    </submittedName>
</protein>
<organism evidence="2 3">
    <name type="scientific">Pseudomarimonas arenosa</name>
    <dbReference type="NCBI Taxonomy" id="2774145"/>
    <lineage>
        <taxon>Bacteria</taxon>
        <taxon>Pseudomonadati</taxon>
        <taxon>Pseudomonadota</taxon>
        <taxon>Gammaproteobacteria</taxon>
        <taxon>Lysobacterales</taxon>
        <taxon>Lysobacteraceae</taxon>
        <taxon>Pseudomarimonas</taxon>
    </lineage>
</organism>
<feature type="chain" id="PRO_5043442113" evidence="1">
    <location>
        <begin position="28"/>
        <end position="72"/>
    </location>
</feature>
<dbReference type="EMBL" id="JACYTR010000015">
    <property type="protein sequence ID" value="MBD8525961.1"/>
    <property type="molecule type" value="Genomic_DNA"/>
</dbReference>